<evidence type="ECO:0000259" key="2">
    <source>
        <dbReference type="Pfam" id="PF16725"/>
    </source>
</evidence>
<gene>
    <name evidence="4" type="ORF">QVD17_37739</name>
</gene>
<name>A0AAD8JWJ6_TARER</name>
<dbReference type="PANTHER" id="PTHR48470:SF1">
    <property type="entry name" value="CELL DIVISION CONTROL PROTEIN 48 C ISOFORM 1"/>
    <property type="match status" value="1"/>
</dbReference>
<organism evidence="4 5">
    <name type="scientific">Tagetes erecta</name>
    <name type="common">African marigold</name>
    <dbReference type="NCBI Taxonomy" id="13708"/>
    <lineage>
        <taxon>Eukaryota</taxon>
        <taxon>Viridiplantae</taxon>
        <taxon>Streptophyta</taxon>
        <taxon>Embryophyta</taxon>
        <taxon>Tracheophyta</taxon>
        <taxon>Spermatophyta</taxon>
        <taxon>Magnoliopsida</taxon>
        <taxon>eudicotyledons</taxon>
        <taxon>Gunneridae</taxon>
        <taxon>Pentapetalae</taxon>
        <taxon>asterids</taxon>
        <taxon>campanulids</taxon>
        <taxon>Asterales</taxon>
        <taxon>Asteraceae</taxon>
        <taxon>Asteroideae</taxon>
        <taxon>Heliantheae alliance</taxon>
        <taxon>Tageteae</taxon>
        <taxon>Tagetes</taxon>
    </lineage>
</organism>
<dbReference type="InterPro" id="IPR055278">
    <property type="entry name" value="CDC48c"/>
</dbReference>
<dbReference type="Pfam" id="PF26130">
    <property type="entry name" value="PB1-like"/>
    <property type="match status" value="1"/>
</dbReference>
<dbReference type="InterPro" id="IPR058594">
    <property type="entry name" value="PB1-like_dom_pln"/>
</dbReference>
<dbReference type="Pfam" id="PF16725">
    <property type="entry name" value="Nucleolin_bd"/>
    <property type="match status" value="1"/>
</dbReference>
<feature type="region of interest" description="Disordered" evidence="1">
    <location>
        <begin position="87"/>
        <end position="107"/>
    </location>
</feature>
<feature type="region of interest" description="Disordered" evidence="1">
    <location>
        <begin position="333"/>
        <end position="409"/>
    </location>
</feature>
<accession>A0AAD8JWJ6</accession>
<dbReference type="EMBL" id="JAUHHV010000010">
    <property type="protein sequence ID" value="KAK1411193.1"/>
    <property type="molecule type" value="Genomic_DNA"/>
</dbReference>
<feature type="compositionally biased region" description="Basic and acidic residues" evidence="1">
    <location>
        <begin position="391"/>
        <end position="402"/>
    </location>
</feature>
<sequence>MGKSSKPPVKSSLFEKLLRRRVQETYGHSIPSIEELIDGLRAKYPEYGRHKSQLFTRMVKQTLDSDINNNNHKDKWKTVRNGDELRSFNVEDDDDDDDDIASPSSRSPASKKLVSRIFFPIKLHHSGSFTKFPGRIYQRTIETFVDMLDIDKFSVHTLDMVLEHLGYAKQATRYYHYLYPNSDLDFGLRALGGDEDVRRFSEHVLNLKTMYVYVEHETTSVHTYFCFPTKVRIHEITEEELLKERFNPAKKRLMLGWHDEYNVNGSSNESKTQHTFDASDVNVNMNDNLVMNARLDVDLNDNVNASQNLNYLDYDLDLDLDLDLNMNYYANELEGDEGNGNEVGHKDNGNDVGHEGNGSKGNDVDDSEEEEEDEEDVDDSDEEEDEDGSEGDFKQDMRDYRLHTNNVED</sequence>
<proteinExistence type="predicted"/>
<evidence type="ECO:0000313" key="5">
    <source>
        <dbReference type="Proteomes" id="UP001229421"/>
    </source>
</evidence>
<feature type="compositionally biased region" description="Acidic residues" evidence="1">
    <location>
        <begin position="364"/>
        <end position="390"/>
    </location>
</feature>
<feature type="compositionally biased region" description="Basic and acidic residues" evidence="1">
    <location>
        <begin position="343"/>
        <end position="354"/>
    </location>
</feature>
<feature type="domain" description="NVL2 nucleolin binding" evidence="2">
    <location>
        <begin position="11"/>
        <end position="65"/>
    </location>
</feature>
<dbReference type="InterPro" id="IPR031996">
    <property type="entry name" value="NVL2_nucleolin-bd"/>
</dbReference>
<keyword evidence="5" id="KW-1185">Reference proteome</keyword>
<dbReference type="GO" id="GO:0016887">
    <property type="term" value="F:ATP hydrolysis activity"/>
    <property type="evidence" value="ECO:0007669"/>
    <property type="project" value="InterPro"/>
</dbReference>
<reference evidence="4" key="1">
    <citation type="journal article" date="2023" name="bioRxiv">
        <title>Improved chromosome-level genome assembly for marigold (Tagetes erecta).</title>
        <authorList>
            <person name="Jiang F."/>
            <person name="Yuan L."/>
            <person name="Wang S."/>
            <person name="Wang H."/>
            <person name="Xu D."/>
            <person name="Wang A."/>
            <person name="Fan W."/>
        </authorList>
    </citation>
    <scope>NUCLEOTIDE SEQUENCE</scope>
    <source>
        <strain evidence="4">WSJ</strain>
        <tissue evidence="4">Leaf</tissue>
    </source>
</reference>
<dbReference type="PANTHER" id="PTHR48470">
    <property type="entry name" value="CELL DIVISION CONTROL PROTEIN 48 C ISOFORM 1"/>
    <property type="match status" value="1"/>
</dbReference>
<feature type="domain" description="PB1-like" evidence="3">
    <location>
        <begin position="120"/>
        <end position="216"/>
    </location>
</feature>
<feature type="compositionally biased region" description="Acidic residues" evidence="1">
    <location>
        <begin position="90"/>
        <end position="100"/>
    </location>
</feature>
<evidence type="ECO:0000313" key="4">
    <source>
        <dbReference type="EMBL" id="KAK1411193.1"/>
    </source>
</evidence>
<comment type="caution">
    <text evidence="4">The sequence shown here is derived from an EMBL/GenBank/DDBJ whole genome shotgun (WGS) entry which is preliminary data.</text>
</comment>
<dbReference type="Proteomes" id="UP001229421">
    <property type="component" value="Unassembled WGS sequence"/>
</dbReference>
<protein>
    <submittedName>
        <fullName evidence="4">Uncharacterized protein</fullName>
    </submittedName>
</protein>
<evidence type="ECO:0000259" key="3">
    <source>
        <dbReference type="Pfam" id="PF26130"/>
    </source>
</evidence>
<evidence type="ECO:0000256" key="1">
    <source>
        <dbReference type="SAM" id="MobiDB-lite"/>
    </source>
</evidence>
<dbReference type="AlphaFoldDB" id="A0AAD8JWJ6"/>